<dbReference type="OrthoDB" id="277143at2"/>
<accession>A0A5B9R217</accession>
<dbReference type="EMBL" id="CP042914">
    <property type="protein sequence ID" value="QEG40271.1"/>
    <property type="molecule type" value="Genomic_DNA"/>
</dbReference>
<evidence type="ECO:0000313" key="1">
    <source>
        <dbReference type="EMBL" id="QEG40271.1"/>
    </source>
</evidence>
<name>A0A5B9R217_9BACT</name>
<sequence>MIALQPTRIDFTQLRKMVASMLAELGQLEFDAFPMTERVVVKKGEACGVYFCLHGPRNVKITAICDLKKRTIIYYGSDGVRAQQASIPA</sequence>
<proteinExistence type="predicted"/>
<dbReference type="AlphaFoldDB" id="A0A5B9R217"/>
<dbReference type="Proteomes" id="UP000325286">
    <property type="component" value="Chromosome"/>
</dbReference>
<gene>
    <name evidence="1" type="ORF">UC8_22780</name>
</gene>
<reference evidence="1 2" key="1">
    <citation type="submission" date="2019-08" db="EMBL/GenBank/DDBJ databases">
        <title>Deep-cultivation of Planctomycetes and their phenomic and genomic characterization uncovers novel biology.</title>
        <authorList>
            <person name="Wiegand S."/>
            <person name="Jogler M."/>
            <person name="Boedeker C."/>
            <person name="Pinto D."/>
            <person name="Vollmers J."/>
            <person name="Rivas-Marin E."/>
            <person name="Kohn T."/>
            <person name="Peeters S.H."/>
            <person name="Heuer A."/>
            <person name="Rast P."/>
            <person name="Oberbeckmann S."/>
            <person name="Bunk B."/>
            <person name="Jeske O."/>
            <person name="Meyerdierks A."/>
            <person name="Storesund J.E."/>
            <person name="Kallscheuer N."/>
            <person name="Luecker S."/>
            <person name="Lage O.M."/>
            <person name="Pohl T."/>
            <person name="Merkel B.J."/>
            <person name="Hornburger P."/>
            <person name="Mueller R.-W."/>
            <person name="Bruemmer F."/>
            <person name="Labrenz M."/>
            <person name="Spormann A.M."/>
            <person name="Op den Camp H."/>
            <person name="Overmann J."/>
            <person name="Amann R."/>
            <person name="Jetten M.S.M."/>
            <person name="Mascher T."/>
            <person name="Medema M.H."/>
            <person name="Devos D.P."/>
            <person name="Kaster A.-K."/>
            <person name="Ovreas L."/>
            <person name="Rohde M."/>
            <person name="Galperin M.Y."/>
            <person name="Jogler C."/>
        </authorList>
    </citation>
    <scope>NUCLEOTIDE SEQUENCE [LARGE SCALE GENOMIC DNA]</scope>
    <source>
        <strain evidence="1 2">UC8</strain>
    </source>
</reference>
<dbReference type="KEGG" id="rul:UC8_22780"/>
<dbReference type="RefSeq" id="WP_068142557.1">
    <property type="nucleotide sequence ID" value="NZ_CP042914.1"/>
</dbReference>
<keyword evidence="2" id="KW-1185">Reference proteome</keyword>
<organism evidence="1 2">
    <name type="scientific">Roseimaritima ulvae</name>
    <dbReference type="NCBI Taxonomy" id="980254"/>
    <lineage>
        <taxon>Bacteria</taxon>
        <taxon>Pseudomonadati</taxon>
        <taxon>Planctomycetota</taxon>
        <taxon>Planctomycetia</taxon>
        <taxon>Pirellulales</taxon>
        <taxon>Pirellulaceae</taxon>
        <taxon>Roseimaritima</taxon>
    </lineage>
</organism>
<evidence type="ECO:0000313" key="2">
    <source>
        <dbReference type="Proteomes" id="UP000325286"/>
    </source>
</evidence>
<protein>
    <submittedName>
        <fullName evidence="1">Uncharacterized protein</fullName>
    </submittedName>
</protein>